<gene>
    <name evidence="1" type="ordered locus">AM1_3561</name>
</gene>
<proteinExistence type="predicted"/>
<organism evidence="1 2">
    <name type="scientific">Acaryochloris marina (strain MBIC 11017)</name>
    <dbReference type="NCBI Taxonomy" id="329726"/>
    <lineage>
        <taxon>Bacteria</taxon>
        <taxon>Bacillati</taxon>
        <taxon>Cyanobacteriota</taxon>
        <taxon>Cyanophyceae</taxon>
        <taxon>Acaryochloridales</taxon>
        <taxon>Acaryochloridaceae</taxon>
        <taxon>Acaryochloris</taxon>
    </lineage>
</organism>
<dbReference type="RefSeq" id="WP_010473602.1">
    <property type="nucleotide sequence ID" value="NC_009925.1"/>
</dbReference>
<dbReference type="EMBL" id="CP000828">
    <property type="protein sequence ID" value="ABW28551.1"/>
    <property type="molecule type" value="Genomic_DNA"/>
</dbReference>
<accession>B0C299</accession>
<dbReference type="OrthoDB" id="9827647at2"/>
<dbReference type="KEGG" id="amr:AM1_3561"/>
<evidence type="ECO:0000313" key="1">
    <source>
        <dbReference type="EMBL" id="ABW28551.1"/>
    </source>
</evidence>
<dbReference type="HOGENOM" id="CLU_167330_0_0_3"/>
<evidence type="ECO:0000313" key="2">
    <source>
        <dbReference type="Proteomes" id="UP000000268"/>
    </source>
</evidence>
<name>B0C299_ACAM1</name>
<sequence>MIADDITDYYLEHSQPTLTASNTASLSLPIIESWLCVDIGNQVVIQGQIFNHSKYPAGKKLKSSPIKGCLTKAGRVYVTTKNSIYELGTPHPDFAGDALQLFTSNDPQQWAKLTIVGE</sequence>
<dbReference type="AlphaFoldDB" id="B0C299"/>
<reference evidence="1 2" key="1">
    <citation type="journal article" date="2008" name="Proc. Natl. Acad. Sci. U.S.A.">
        <title>Niche adaptation and genome expansion in the chlorophyll d-producing cyanobacterium Acaryochloris marina.</title>
        <authorList>
            <person name="Swingley W.D."/>
            <person name="Chen M."/>
            <person name="Cheung P.C."/>
            <person name="Conrad A.L."/>
            <person name="Dejesa L.C."/>
            <person name="Hao J."/>
            <person name="Honchak B.M."/>
            <person name="Karbach L.E."/>
            <person name="Kurdoglu A."/>
            <person name="Lahiri S."/>
            <person name="Mastrian S.D."/>
            <person name="Miyashita H."/>
            <person name="Page L."/>
            <person name="Ramakrishna P."/>
            <person name="Satoh S."/>
            <person name="Sattley W.M."/>
            <person name="Shimada Y."/>
            <person name="Taylor H.L."/>
            <person name="Tomo T."/>
            <person name="Tsuchiya T."/>
            <person name="Wang Z.T."/>
            <person name="Raymond J."/>
            <person name="Mimuro M."/>
            <person name="Blankenship R.E."/>
            <person name="Touchman J.W."/>
        </authorList>
    </citation>
    <scope>NUCLEOTIDE SEQUENCE [LARGE SCALE GENOMIC DNA]</scope>
    <source>
        <strain evidence="2">MBIC 11017</strain>
    </source>
</reference>
<protein>
    <submittedName>
        <fullName evidence="1">Uncharacterized protein</fullName>
    </submittedName>
</protein>
<keyword evidence="2" id="KW-1185">Reference proteome</keyword>
<dbReference type="Proteomes" id="UP000000268">
    <property type="component" value="Chromosome"/>
</dbReference>